<evidence type="ECO:0000256" key="3">
    <source>
        <dbReference type="ARBA" id="ARBA00008636"/>
    </source>
</evidence>
<dbReference type="Gene3D" id="3.30.1330.90">
    <property type="entry name" value="D-3-phosphoglycerate dehydrogenase, domain 3"/>
    <property type="match status" value="1"/>
</dbReference>
<dbReference type="CDD" id="cd04903">
    <property type="entry name" value="ACT_LSD"/>
    <property type="match status" value="1"/>
</dbReference>
<evidence type="ECO:0000256" key="9">
    <source>
        <dbReference type="ARBA" id="ARBA00023239"/>
    </source>
</evidence>
<dbReference type="InterPro" id="IPR005131">
    <property type="entry name" value="Ser_deHydtase_bsu"/>
</dbReference>
<keyword evidence="6 11" id="KW-0479">Metal-binding</keyword>
<evidence type="ECO:0000256" key="7">
    <source>
        <dbReference type="ARBA" id="ARBA00023004"/>
    </source>
</evidence>
<evidence type="ECO:0000256" key="4">
    <source>
        <dbReference type="ARBA" id="ARBA00022432"/>
    </source>
</evidence>
<comment type="similarity">
    <text evidence="3 11 12">Belongs to the iron-sulfur dependent L-serine dehydratase family.</text>
</comment>
<feature type="domain" description="ACT" evidence="13">
    <location>
        <begin position="147"/>
        <end position="222"/>
    </location>
</feature>
<organism evidence="14 15">
    <name type="scientific">Oribacterium parvum</name>
    <dbReference type="NCBI Taxonomy" id="1501329"/>
    <lineage>
        <taxon>Bacteria</taxon>
        <taxon>Bacillati</taxon>
        <taxon>Bacillota</taxon>
        <taxon>Clostridia</taxon>
        <taxon>Lachnospirales</taxon>
        <taxon>Lachnospiraceae</taxon>
        <taxon>Oribacterium</taxon>
    </lineage>
</organism>
<evidence type="ECO:0000256" key="11">
    <source>
        <dbReference type="PIRNR" id="PIRNR036692"/>
    </source>
</evidence>
<dbReference type="GO" id="GO:0051539">
    <property type="term" value="F:4 iron, 4 sulfur cluster binding"/>
    <property type="evidence" value="ECO:0007669"/>
    <property type="project" value="UniProtKB-UniRule"/>
</dbReference>
<dbReference type="GO" id="GO:0003941">
    <property type="term" value="F:L-serine ammonia-lyase activity"/>
    <property type="evidence" value="ECO:0007669"/>
    <property type="project" value="UniProtKB-UniRule"/>
</dbReference>
<keyword evidence="9 11" id="KW-0456">Lyase</keyword>
<name>A0A930DMT1_9FIRM</name>
<evidence type="ECO:0000256" key="8">
    <source>
        <dbReference type="ARBA" id="ARBA00023014"/>
    </source>
</evidence>
<comment type="pathway">
    <text evidence="2 11">Carbohydrate biosynthesis; gluconeogenesis.</text>
</comment>
<sequence>MNVFNIIGPIMIGPSSSHTAGAVRLGRVVNKVAGSSDFKELDIELSGSFARTYRGHGTDRALLAGIMGYHSYSEEIRDALKIAKDRGIDYRFIENDIPGAHPNTARIHYTLAGGEKGIVEGASIGGGNIRVDSINGMRVDFTGDNNTILVLHKDKPGVIAEVTHIMYEKYKDLNIGNFRLSRPEKGGTALMTIEIDQIPPQELMEDINQLENVEHALLIRAI</sequence>
<dbReference type="GO" id="GO:0006094">
    <property type="term" value="P:gluconeogenesis"/>
    <property type="evidence" value="ECO:0007669"/>
    <property type="project" value="UniProtKB-UniRule"/>
</dbReference>
<dbReference type="GO" id="GO:0046872">
    <property type="term" value="F:metal ion binding"/>
    <property type="evidence" value="ECO:0007669"/>
    <property type="project" value="UniProtKB-UniRule"/>
</dbReference>
<gene>
    <name evidence="14" type="primary">sdaAB</name>
    <name evidence="14" type="ORF">HXM93_02065</name>
</gene>
<keyword evidence="8 11" id="KW-0411">Iron-sulfur</keyword>
<evidence type="ECO:0000256" key="6">
    <source>
        <dbReference type="ARBA" id="ARBA00022723"/>
    </source>
</evidence>
<evidence type="ECO:0000313" key="15">
    <source>
        <dbReference type="Proteomes" id="UP000709351"/>
    </source>
</evidence>
<evidence type="ECO:0000313" key="14">
    <source>
        <dbReference type="EMBL" id="MBF1283309.1"/>
    </source>
</evidence>
<dbReference type="SUPFAM" id="SSF143548">
    <property type="entry name" value="Serine metabolism enzymes domain"/>
    <property type="match status" value="1"/>
</dbReference>
<dbReference type="InterPro" id="IPR045865">
    <property type="entry name" value="ACT-like_dom_sf"/>
</dbReference>
<dbReference type="Pfam" id="PF03315">
    <property type="entry name" value="SDH_beta"/>
    <property type="match status" value="1"/>
</dbReference>
<comment type="cofactor">
    <cofactor evidence="1 12">
        <name>[4Fe-4S] cluster</name>
        <dbReference type="ChEBI" id="CHEBI:49883"/>
    </cofactor>
</comment>
<keyword evidence="7 11" id="KW-0408">Iron</keyword>
<dbReference type="Proteomes" id="UP000709351">
    <property type="component" value="Unassembled WGS sequence"/>
</dbReference>
<reference evidence="14" key="1">
    <citation type="submission" date="2020-04" db="EMBL/GenBank/DDBJ databases">
        <title>Deep metagenomics examines the oral microbiome during advanced dental caries in children, revealing novel taxa and co-occurrences with host molecules.</title>
        <authorList>
            <person name="Baker J.L."/>
            <person name="Morton J.T."/>
            <person name="Dinis M."/>
            <person name="Alvarez R."/>
            <person name="Tran N.C."/>
            <person name="Knight R."/>
            <person name="Edlund A."/>
        </authorList>
    </citation>
    <scope>NUCLEOTIDE SEQUENCE</scope>
    <source>
        <strain evidence="14">JCVI_24_bin.2</strain>
    </source>
</reference>
<dbReference type="SUPFAM" id="SSF55021">
    <property type="entry name" value="ACT-like"/>
    <property type="match status" value="1"/>
</dbReference>
<dbReference type="PIRSF" id="PIRSF036692">
    <property type="entry name" value="SDH_B"/>
    <property type="match status" value="1"/>
</dbReference>
<evidence type="ECO:0000256" key="10">
    <source>
        <dbReference type="ARBA" id="ARBA00049406"/>
    </source>
</evidence>
<evidence type="ECO:0000256" key="1">
    <source>
        <dbReference type="ARBA" id="ARBA00001966"/>
    </source>
</evidence>
<dbReference type="InterPro" id="IPR004643">
    <property type="entry name" value="Fe-S_L-Ser_bsu"/>
</dbReference>
<dbReference type="InterPro" id="IPR029009">
    <property type="entry name" value="ASB_dom_sf"/>
</dbReference>
<protein>
    <recommendedName>
        <fullName evidence="11">L-serine deaminase</fullName>
    </recommendedName>
</protein>
<dbReference type="PROSITE" id="PS51671">
    <property type="entry name" value="ACT"/>
    <property type="match status" value="1"/>
</dbReference>
<dbReference type="NCBIfam" id="TIGR00719">
    <property type="entry name" value="sda_beta"/>
    <property type="match status" value="1"/>
</dbReference>
<dbReference type="AlphaFoldDB" id="A0A930DMT1"/>
<comment type="caution">
    <text evidence="14">The sequence shown here is derived from an EMBL/GenBank/DDBJ whole genome shotgun (WGS) entry which is preliminary data.</text>
</comment>
<dbReference type="InterPro" id="IPR002912">
    <property type="entry name" value="ACT_dom"/>
</dbReference>
<evidence type="ECO:0000256" key="12">
    <source>
        <dbReference type="RuleBase" id="RU366059"/>
    </source>
</evidence>
<dbReference type="InterPro" id="IPR051318">
    <property type="entry name" value="Fe-S_L-Ser"/>
</dbReference>
<keyword evidence="5 11" id="KW-0004">4Fe-4S</keyword>
<accession>A0A930DMT1</accession>
<dbReference type="PANTHER" id="PTHR30182:SF12">
    <property type="entry name" value="L-SERINE DEHYDRATASE, BETA CHAIN-RELATED"/>
    <property type="match status" value="1"/>
</dbReference>
<comment type="catalytic activity">
    <reaction evidence="10 11 12">
        <text>L-serine = pyruvate + NH4(+)</text>
        <dbReference type="Rhea" id="RHEA:19169"/>
        <dbReference type="ChEBI" id="CHEBI:15361"/>
        <dbReference type="ChEBI" id="CHEBI:28938"/>
        <dbReference type="ChEBI" id="CHEBI:33384"/>
        <dbReference type="EC" id="4.3.1.17"/>
    </reaction>
</comment>
<dbReference type="PANTHER" id="PTHR30182">
    <property type="entry name" value="L-SERINE DEHYDRATASE"/>
    <property type="match status" value="1"/>
</dbReference>
<evidence type="ECO:0000259" key="13">
    <source>
        <dbReference type="PROSITE" id="PS51671"/>
    </source>
</evidence>
<evidence type="ECO:0000256" key="2">
    <source>
        <dbReference type="ARBA" id="ARBA00004742"/>
    </source>
</evidence>
<dbReference type="RefSeq" id="WP_009535643.1">
    <property type="nucleotide sequence ID" value="NZ_CAUSUX010000001.1"/>
</dbReference>
<keyword evidence="4 11" id="KW-0312">Gluconeogenesis</keyword>
<evidence type="ECO:0000256" key="5">
    <source>
        <dbReference type="ARBA" id="ARBA00022485"/>
    </source>
</evidence>
<dbReference type="Pfam" id="PF01842">
    <property type="entry name" value="ACT"/>
    <property type="match status" value="1"/>
</dbReference>
<dbReference type="EMBL" id="JABZRD010000088">
    <property type="protein sequence ID" value="MBF1283309.1"/>
    <property type="molecule type" value="Genomic_DNA"/>
</dbReference>
<proteinExistence type="inferred from homology"/>
<dbReference type="Gene3D" id="3.30.70.260">
    <property type="match status" value="1"/>
</dbReference>